<dbReference type="GO" id="GO:0043565">
    <property type="term" value="F:sequence-specific DNA binding"/>
    <property type="evidence" value="ECO:0007669"/>
    <property type="project" value="InterPro"/>
</dbReference>
<protein>
    <submittedName>
        <fullName evidence="2">Transposase</fullName>
    </submittedName>
</protein>
<dbReference type="Proteomes" id="UP000437748">
    <property type="component" value="Unassembled WGS sequence"/>
</dbReference>
<evidence type="ECO:0000256" key="1">
    <source>
        <dbReference type="ARBA" id="ARBA00009964"/>
    </source>
</evidence>
<dbReference type="RefSeq" id="WP_153418360.1">
    <property type="nucleotide sequence ID" value="NZ_WFLM01000001.1"/>
</dbReference>
<accession>A0A6N6VWZ8</accession>
<comment type="similarity">
    <text evidence="1">Belongs to the transposase 8 family.</text>
</comment>
<gene>
    <name evidence="2" type="ORF">GCL60_02630</name>
</gene>
<dbReference type="GO" id="GO:0004803">
    <property type="term" value="F:transposase activity"/>
    <property type="evidence" value="ECO:0007669"/>
    <property type="project" value="InterPro"/>
</dbReference>
<dbReference type="AlphaFoldDB" id="A0A6N6VWZ8"/>
<dbReference type="OrthoDB" id="9774685at2"/>
<dbReference type="InterPro" id="IPR002514">
    <property type="entry name" value="Transposase_8"/>
</dbReference>
<dbReference type="GO" id="GO:0006313">
    <property type="term" value="P:DNA transposition"/>
    <property type="evidence" value="ECO:0007669"/>
    <property type="project" value="InterPro"/>
</dbReference>
<proteinExistence type="inferred from homology"/>
<name>A0A6N6VWZ8_9BACT</name>
<organism evidence="2 3">
    <name type="scientific">Silvanigrella paludirubra</name>
    <dbReference type="NCBI Taxonomy" id="2499159"/>
    <lineage>
        <taxon>Bacteria</taxon>
        <taxon>Pseudomonadati</taxon>
        <taxon>Bdellovibrionota</taxon>
        <taxon>Oligoflexia</taxon>
        <taxon>Silvanigrellales</taxon>
        <taxon>Silvanigrellaceae</taxon>
        <taxon>Silvanigrella</taxon>
    </lineage>
</organism>
<evidence type="ECO:0000313" key="3">
    <source>
        <dbReference type="Proteomes" id="UP000437748"/>
    </source>
</evidence>
<dbReference type="Pfam" id="PF01527">
    <property type="entry name" value="HTH_Tnp_1"/>
    <property type="match status" value="1"/>
</dbReference>
<dbReference type="InterPro" id="IPR036388">
    <property type="entry name" value="WH-like_DNA-bd_sf"/>
</dbReference>
<dbReference type="SUPFAM" id="SSF48295">
    <property type="entry name" value="TrpR-like"/>
    <property type="match status" value="1"/>
</dbReference>
<dbReference type="EMBL" id="WFLM01000001">
    <property type="protein sequence ID" value="KAB8040841.1"/>
    <property type="molecule type" value="Genomic_DNA"/>
</dbReference>
<reference evidence="2 3" key="1">
    <citation type="submission" date="2019-10" db="EMBL/GenBank/DDBJ databases">
        <title>New species of Slilvanegrellaceae.</title>
        <authorList>
            <person name="Pitt A."/>
            <person name="Hahn M.W."/>
        </authorList>
    </citation>
    <scope>NUCLEOTIDE SEQUENCE [LARGE SCALE GENOMIC DNA]</scope>
    <source>
        <strain evidence="2 3">SP-Ram-0.45-NSY-1</strain>
    </source>
</reference>
<sequence>MRCRRRFTAEEKLRIVEETLQPESSTSSVSRKYRIQPSQLYVWRRLMKEGQMEAVEAEEKVVPISELKALQKKIHELERILGRKTLEVEILKEAVKIGREKKLISQEPLQGLGDFK</sequence>
<dbReference type="Gene3D" id="1.10.10.10">
    <property type="entry name" value="Winged helix-like DNA-binding domain superfamily/Winged helix DNA-binding domain"/>
    <property type="match status" value="1"/>
</dbReference>
<comment type="caution">
    <text evidence="2">The sequence shown here is derived from an EMBL/GenBank/DDBJ whole genome shotgun (WGS) entry which is preliminary data.</text>
</comment>
<dbReference type="InterPro" id="IPR010921">
    <property type="entry name" value="Trp_repressor/repl_initiator"/>
</dbReference>
<dbReference type="PANTHER" id="PTHR37936:SF3">
    <property type="entry name" value="TRANSPOSASE INSC FOR INSERTION ELEMENT IS2A-RELATED"/>
    <property type="match status" value="1"/>
</dbReference>
<evidence type="ECO:0000313" key="2">
    <source>
        <dbReference type="EMBL" id="KAB8040841.1"/>
    </source>
</evidence>
<keyword evidence="3" id="KW-1185">Reference proteome</keyword>
<dbReference type="PANTHER" id="PTHR37936">
    <property type="entry name" value="TRANSPOSASE INSC FOR INSERTION ELEMENT IS2A-RELATED"/>
    <property type="match status" value="1"/>
</dbReference>